<dbReference type="Pfam" id="PF03485">
    <property type="entry name" value="Arg_tRNA_synt_N"/>
    <property type="match status" value="1"/>
</dbReference>
<dbReference type="PANTHER" id="PTHR11956">
    <property type="entry name" value="ARGINYL-TRNA SYNTHETASE"/>
    <property type="match status" value="1"/>
</dbReference>
<protein>
    <recommendedName>
        <fullName evidence="1">arginine--tRNA ligase</fullName>
        <ecNumber evidence="1">6.1.1.19</ecNumber>
    </recommendedName>
</protein>
<dbReference type="InterPro" id="IPR005148">
    <property type="entry name" value="Arg-tRNA-synth_N"/>
</dbReference>
<sequence length="354" mass="37222">MTPADLSRTVLHAVRRAVDEDALRAPVPGSVRVERTRPGGSGDYACAVALQLAGPAALPAREVAALLRDRVVGVPGIGRVEITGPGFLNFTLDASADGASRSVRVRQVLEQGLRYGWGAECAGQVHQLHHRREVRAAVVAGTVMKLLRAQGALGRTTCEEASDPDWALLGVTVDAHGRPPVPLTETRPVPAGATAGELLERLGADATRWGLLRSAGHDRAHLGDALLVQGEANPLFLVRYAYARARALGREAERLGFTSGYDRDVDAPALHTALADHPGVLAAAARHQAPDRLARHLETVAHAFFDFHDACPPLPAGDEKPSAAHRSRLALAEAAGTVLAGGLSLLGISAPEHL</sequence>
<dbReference type="Pfam" id="PF05746">
    <property type="entry name" value="DALR_1"/>
    <property type="match status" value="1"/>
</dbReference>
<name>A0ABW0AUC1_9ACTN</name>
<gene>
    <name evidence="8" type="primary">nrtL</name>
    <name evidence="8" type="ORF">ACFPRK_00915</name>
</gene>
<keyword evidence="9" id="KW-1185">Reference proteome</keyword>
<evidence type="ECO:0000313" key="9">
    <source>
        <dbReference type="Proteomes" id="UP001596208"/>
    </source>
</evidence>
<dbReference type="SMART" id="SM00836">
    <property type="entry name" value="DALR_1"/>
    <property type="match status" value="1"/>
</dbReference>
<evidence type="ECO:0000256" key="4">
    <source>
        <dbReference type="ARBA" id="ARBA00022840"/>
    </source>
</evidence>
<dbReference type="InterPro" id="IPR001278">
    <property type="entry name" value="Arg-tRNA-ligase"/>
</dbReference>
<dbReference type="Gene3D" id="3.30.1360.70">
    <property type="entry name" value="Arginyl tRNA synthetase N-terminal domain"/>
    <property type="match status" value="1"/>
</dbReference>
<keyword evidence="3" id="KW-0547">Nucleotide-binding</keyword>
<feature type="domain" description="Arginyl tRNA synthetase N-terminal" evidence="7">
    <location>
        <begin position="4"/>
        <end position="92"/>
    </location>
</feature>
<proteinExistence type="predicted"/>
<reference evidence="9" key="1">
    <citation type="journal article" date="2019" name="Int. J. Syst. Evol. Microbiol.">
        <title>The Global Catalogue of Microorganisms (GCM) 10K type strain sequencing project: providing services to taxonomists for standard genome sequencing and annotation.</title>
        <authorList>
            <consortium name="The Broad Institute Genomics Platform"/>
            <consortium name="The Broad Institute Genome Sequencing Center for Infectious Disease"/>
            <person name="Wu L."/>
            <person name="Ma J."/>
        </authorList>
    </citation>
    <scope>NUCLEOTIDE SEQUENCE [LARGE SCALE GENOMIC DNA]</scope>
    <source>
        <strain evidence="9">CGMCC 4.1721</strain>
    </source>
</reference>
<comment type="caution">
    <text evidence="8">The sequence shown here is derived from an EMBL/GenBank/DDBJ whole genome shotgun (WGS) entry which is preliminary data.</text>
</comment>
<dbReference type="SUPFAM" id="SSF55190">
    <property type="entry name" value="Arginyl-tRNA synthetase (ArgRS), N-terminal 'additional' domain"/>
    <property type="match status" value="1"/>
</dbReference>
<evidence type="ECO:0000313" key="8">
    <source>
        <dbReference type="EMBL" id="MFC5169165.1"/>
    </source>
</evidence>
<dbReference type="PANTHER" id="PTHR11956:SF5">
    <property type="entry name" value="ARGININE--TRNA LIGASE, CYTOPLASMIC"/>
    <property type="match status" value="1"/>
</dbReference>
<evidence type="ECO:0000256" key="1">
    <source>
        <dbReference type="ARBA" id="ARBA00012837"/>
    </source>
</evidence>
<keyword evidence="4" id="KW-0067">ATP-binding</keyword>
<dbReference type="EC" id="6.1.1.19" evidence="1"/>
<organism evidence="8 9">
    <name type="scientific">Streptomyces mutomycini</name>
    <dbReference type="NCBI Taxonomy" id="284036"/>
    <lineage>
        <taxon>Bacteria</taxon>
        <taxon>Bacillati</taxon>
        <taxon>Actinomycetota</taxon>
        <taxon>Actinomycetes</taxon>
        <taxon>Kitasatosporales</taxon>
        <taxon>Streptomycetaceae</taxon>
        <taxon>Streptomyces</taxon>
    </lineage>
</organism>
<comment type="catalytic activity">
    <reaction evidence="5">
        <text>tRNA(Arg) + L-arginine + ATP = L-arginyl-tRNA(Arg) + AMP + diphosphate</text>
        <dbReference type="Rhea" id="RHEA:20301"/>
        <dbReference type="Rhea" id="RHEA-COMP:9658"/>
        <dbReference type="Rhea" id="RHEA-COMP:9673"/>
        <dbReference type="ChEBI" id="CHEBI:30616"/>
        <dbReference type="ChEBI" id="CHEBI:32682"/>
        <dbReference type="ChEBI" id="CHEBI:33019"/>
        <dbReference type="ChEBI" id="CHEBI:78442"/>
        <dbReference type="ChEBI" id="CHEBI:78513"/>
        <dbReference type="ChEBI" id="CHEBI:456215"/>
        <dbReference type="EC" id="6.1.1.19"/>
    </reaction>
</comment>
<dbReference type="SUPFAM" id="SSF47323">
    <property type="entry name" value="Anticodon-binding domain of a subclass of class I aminoacyl-tRNA synthetases"/>
    <property type="match status" value="1"/>
</dbReference>
<evidence type="ECO:0000256" key="3">
    <source>
        <dbReference type="ARBA" id="ARBA00022741"/>
    </source>
</evidence>
<keyword evidence="2" id="KW-0436">Ligase</keyword>
<dbReference type="SMART" id="SM01016">
    <property type="entry name" value="Arg_tRNA_synt_N"/>
    <property type="match status" value="1"/>
</dbReference>
<accession>A0ABW0AUC1</accession>
<dbReference type="RefSeq" id="WP_031091474.1">
    <property type="nucleotide sequence ID" value="NZ_JBFADZ010000024.1"/>
</dbReference>
<dbReference type="Gene3D" id="1.10.730.10">
    <property type="entry name" value="Isoleucyl-tRNA Synthetase, Domain 1"/>
    <property type="match status" value="1"/>
</dbReference>
<evidence type="ECO:0000259" key="7">
    <source>
        <dbReference type="SMART" id="SM01016"/>
    </source>
</evidence>
<dbReference type="InterPro" id="IPR036695">
    <property type="entry name" value="Arg-tRNA-synth_N_sf"/>
</dbReference>
<feature type="domain" description="DALR anticodon binding" evidence="6">
    <location>
        <begin position="238"/>
        <end position="354"/>
    </location>
</feature>
<evidence type="ECO:0000259" key="6">
    <source>
        <dbReference type="SMART" id="SM00836"/>
    </source>
</evidence>
<evidence type="ECO:0000256" key="2">
    <source>
        <dbReference type="ARBA" id="ARBA00022598"/>
    </source>
</evidence>
<dbReference type="NCBIfam" id="NF045898">
    <property type="entry name" value="ArgS_rel_codon"/>
    <property type="match status" value="1"/>
</dbReference>
<evidence type="ECO:0000256" key="5">
    <source>
        <dbReference type="ARBA" id="ARBA00049339"/>
    </source>
</evidence>
<dbReference type="Proteomes" id="UP001596208">
    <property type="component" value="Unassembled WGS sequence"/>
</dbReference>
<dbReference type="EMBL" id="JBHSKI010000001">
    <property type="protein sequence ID" value="MFC5169165.1"/>
    <property type="molecule type" value="Genomic_DNA"/>
</dbReference>
<dbReference type="InterPro" id="IPR009080">
    <property type="entry name" value="tRNAsynth_Ia_anticodon-bd"/>
</dbReference>
<dbReference type="InterPro" id="IPR008909">
    <property type="entry name" value="DALR_anticod-bd"/>
</dbReference>